<dbReference type="KEGG" id="cdet:87950332"/>
<name>A0AAX4J0B6_9PEZI</name>
<gene>
    <name evidence="2" type="ORF">CDEST_13832</name>
</gene>
<dbReference type="EMBL" id="CP137313">
    <property type="protein sequence ID" value="WQF88818.1"/>
    <property type="molecule type" value="Genomic_DNA"/>
</dbReference>
<organism evidence="2 3">
    <name type="scientific">Colletotrichum destructivum</name>
    <dbReference type="NCBI Taxonomy" id="34406"/>
    <lineage>
        <taxon>Eukaryota</taxon>
        <taxon>Fungi</taxon>
        <taxon>Dikarya</taxon>
        <taxon>Ascomycota</taxon>
        <taxon>Pezizomycotina</taxon>
        <taxon>Sordariomycetes</taxon>
        <taxon>Hypocreomycetidae</taxon>
        <taxon>Glomerellales</taxon>
        <taxon>Glomerellaceae</taxon>
        <taxon>Colletotrichum</taxon>
        <taxon>Colletotrichum destructivum species complex</taxon>
    </lineage>
</organism>
<evidence type="ECO:0000313" key="2">
    <source>
        <dbReference type="EMBL" id="WQF88818.1"/>
    </source>
</evidence>
<accession>A0AAX4J0B6</accession>
<feature type="transmembrane region" description="Helical" evidence="1">
    <location>
        <begin position="12"/>
        <end position="31"/>
    </location>
</feature>
<protein>
    <recommendedName>
        <fullName evidence="4">Secreted protein</fullName>
    </recommendedName>
</protein>
<dbReference type="RefSeq" id="XP_062786039.1">
    <property type="nucleotide sequence ID" value="XM_062929988.1"/>
</dbReference>
<reference evidence="3" key="1">
    <citation type="journal article" date="2023" name="bioRxiv">
        <title>Complete genome of the Medicago anthracnose fungus, Colletotrichum destructivum, reveals a mini-chromosome-like region within a core chromosome.</title>
        <authorList>
            <person name="Lapalu N."/>
            <person name="Simon A."/>
            <person name="Lu A."/>
            <person name="Plaumann P.-L."/>
            <person name="Amselem J."/>
            <person name="Pigne S."/>
            <person name="Auger A."/>
            <person name="Koch C."/>
            <person name="Dallery J.-F."/>
            <person name="O'Connell R.J."/>
        </authorList>
    </citation>
    <scope>NUCLEOTIDE SEQUENCE [LARGE SCALE GENOMIC DNA]</scope>
    <source>
        <strain evidence="3">CBS 520.97</strain>
    </source>
</reference>
<proteinExistence type="predicted"/>
<keyword evidence="3" id="KW-1185">Reference proteome</keyword>
<dbReference type="GeneID" id="87950332"/>
<evidence type="ECO:0008006" key="4">
    <source>
        <dbReference type="Google" id="ProtNLM"/>
    </source>
</evidence>
<dbReference type="AlphaFoldDB" id="A0AAX4J0B6"/>
<evidence type="ECO:0000256" key="1">
    <source>
        <dbReference type="SAM" id="Phobius"/>
    </source>
</evidence>
<dbReference type="Proteomes" id="UP001322277">
    <property type="component" value="Chromosome 9"/>
</dbReference>
<keyword evidence="1" id="KW-1133">Transmembrane helix</keyword>
<evidence type="ECO:0000313" key="3">
    <source>
        <dbReference type="Proteomes" id="UP001322277"/>
    </source>
</evidence>
<keyword evidence="1" id="KW-0472">Membrane</keyword>
<keyword evidence="1" id="KW-0812">Transmembrane</keyword>
<sequence length="117" mass="13362">MSKLAYRLHRRFVWLLSAASSHFGTAPLNGFLGCLRIFARIICLFSLRLLSSSSLSNLTKVTKQANQVIKLRYLDGVQRLRSIRTPIECPHGSPLRYARSRRIAKDTGPLLRDLRRP</sequence>
<dbReference type="PROSITE" id="PS51257">
    <property type="entry name" value="PROKAR_LIPOPROTEIN"/>
    <property type="match status" value="1"/>
</dbReference>